<dbReference type="InterPro" id="IPR043128">
    <property type="entry name" value="Rev_trsase/Diguanyl_cyclase"/>
</dbReference>
<dbReference type="InterPro" id="IPR041588">
    <property type="entry name" value="Integrase_H2C2"/>
</dbReference>
<evidence type="ECO:0000256" key="2">
    <source>
        <dbReference type="ARBA" id="ARBA00022695"/>
    </source>
</evidence>
<evidence type="ECO:0000259" key="8">
    <source>
        <dbReference type="PROSITE" id="PS50994"/>
    </source>
</evidence>
<evidence type="ECO:0000256" key="4">
    <source>
        <dbReference type="ARBA" id="ARBA00022759"/>
    </source>
</evidence>
<dbReference type="Gene3D" id="3.30.420.10">
    <property type="entry name" value="Ribonuclease H-like superfamily/Ribonuclease H"/>
    <property type="match status" value="1"/>
</dbReference>
<dbReference type="CDD" id="cd09274">
    <property type="entry name" value="RNase_HI_RT_Ty3"/>
    <property type="match status" value="1"/>
</dbReference>
<dbReference type="Pfam" id="PF17921">
    <property type="entry name" value="Integrase_H2C2"/>
    <property type="match status" value="1"/>
</dbReference>
<accession>A5BPW1</accession>
<keyword evidence="5" id="KW-0378">Hydrolase</keyword>
<dbReference type="Gene3D" id="3.10.20.370">
    <property type="match status" value="1"/>
</dbReference>
<keyword evidence="3" id="KW-0540">Nuclease</keyword>
<dbReference type="GO" id="GO:0004519">
    <property type="term" value="F:endonuclease activity"/>
    <property type="evidence" value="ECO:0007669"/>
    <property type="project" value="UniProtKB-KW"/>
</dbReference>
<dbReference type="InterPro" id="IPR041373">
    <property type="entry name" value="RT_RNaseH"/>
</dbReference>
<dbReference type="EMBL" id="AM466923">
    <property type="protein sequence ID" value="CAN81342.1"/>
    <property type="molecule type" value="Genomic_DNA"/>
</dbReference>
<organism evidence="9">
    <name type="scientific">Vitis vinifera</name>
    <name type="common">Grape</name>
    <dbReference type="NCBI Taxonomy" id="29760"/>
    <lineage>
        <taxon>Eukaryota</taxon>
        <taxon>Viridiplantae</taxon>
        <taxon>Streptophyta</taxon>
        <taxon>Embryophyta</taxon>
        <taxon>Tracheophyta</taxon>
        <taxon>Spermatophyta</taxon>
        <taxon>Magnoliopsida</taxon>
        <taxon>eudicotyledons</taxon>
        <taxon>Gunneridae</taxon>
        <taxon>Pentapetalae</taxon>
        <taxon>rosids</taxon>
        <taxon>Vitales</taxon>
        <taxon>Vitaceae</taxon>
        <taxon>Viteae</taxon>
        <taxon>Vitis</taxon>
    </lineage>
</organism>
<reference evidence="9" key="1">
    <citation type="journal article" date="2007" name="PLoS ONE">
        <title>The first genome sequence of an elite grapevine cultivar (Pinot noir Vitis vinifera L.): coping with a highly heterozygous genome.</title>
        <authorList>
            <person name="Velasco R."/>
            <person name="Zharkikh A."/>
            <person name="Troggio M."/>
            <person name="Cartwright D.A."/>
            <person name="Cestaro A."/>
            <person name="Pruss D."/>
            <person name="Pindo M."/>
            <person name="FitzGerald L.M."/>
            <person name="Vezzulli S."/>
            <person name="Reid J."/>
            <person name="Malacarne G."/>
            <person name="Iliev D."/>
            <person name="Coppola G."/>
            <person name="Wardell B."/>
            <person name="Micheletti D."/>
            <person name="Macalma T."/>
            <person name="Facci M."/>
            <person name="Mitchell J.T."/>
            <person name="Perazzolli M."/>
            <person name="Eldredge G."/>
            <person name="Gatto P."/>
            <person name="Oyzerski R."/>
            <person name="Moretto M."/>
            <person name="Gutin N."/>
            <person name="Stefanini M."/>
            <person name="Chen Y."/>
            <person name="Segala C."/>
            <person name="Davenport C."/>
            <person name="Dematte L."/>
            <person name="Mraz A."/>
            <person name="Battilana J."/>
            <person name="Stormo K."/>
            <person name="Costa F."/>
            <person name="Tao Q."/>
            <person name="Si-Ammour A."/>
            <person name="Harkins T."/>
            <person name="Lackey A."/>
            <person name="Perbost C."/>
            <person name="Taillon B."/>
            <person name="Stella A."/>
            <person name="Solovyev V."/>
            <person name="Fawcett J.A."/>
            <person name="Sterck L."/>
            <person name="Vandepoele K."/>
            <person name="Grando S.M."/>
            <person name="Toppo S."/>
            <person name="Moser C."/>
            <person name="Lanchbury J."/>
            <person name="Bogden R."/>
            <person name="Skolnick M."/>
            <person name="Sgaramella V."/>
            <person name="Bhatnagar S.K."/>
            <person name="Fontana P."/>
            <person name="Gutin A."/>
            <person name="Van de Peer Y."/>
            <person name="Salamini F."/>
            <person name="Viola R."/>
        </authorList>
    </citation>
    <scope>NUCLEOTIDE SEQUENCE</scope>
</reference>
<evidence type="ECO:0000256" key="1">
    <source>
        <dbReference type="ARBA" id="ARBA00022679"/>
    </source>
</evidence>
<keyword evidence="4" id="KW-0255">Endonuclease</keyword>
<evidence type="ECO:0000256" key="3">
    <source>
        <dbReference type="ARBA" id="ARBA00022722"/>
    </source>
</evidence>
<dbReference type="Gene3D" id="3.30.70.270">
    <property type="match status" value="1"/>
</dbReference>
<dbReference type="PANTHER" id="PTHR37984">
    <property type="entry name" value="PROTEIN CBG26694"/>
    <property type="match status" value="1"/>
</dbReference>
<dbReference type="GO" id="GO:0015074">
    <property type="term" value="P:DNA integration"/>
    <property type="evidence" value="ECO:0007669"/>
    <property type="project" value="InterPro"/>
</dbReference>
<sequence length="1335" mass="152686">MAPLLGIESNGAIVGEGATSTVKQPLRVTCDLHHKFEMEIPHEDQSSHYDHEKDKFAYLSMRDRIELGKRQVQQSQWGSKYALNADDSYEHTVGECPTIPTMRDMCGYQSSYTSSWNNHPNLTTQPQPQPSMSTSSLEQAILKISKVMEDFVGEQQKINSHLNEKIDNMESSMNVVHLLNYKSTSHEVPLPSSLFSIQTLRTMFISVGGRVEELFDHQSNPRLRRVLGIHGKDVRTGRPNTPSEGGGTWVVAGCRNDLARLAHFTGWERMTFQLPWSDIFGSSDSAYPESIRSRQFRFPGHLGSSYTRDLPDPFPPTIKKQTLIILTTKSPFCTVINFVDYSLNQRALAGHESTETPIGNESDFSKLSKPLCELLAKDAKFIWDERCQKSFDQLKQFLTTAPIVRAPNWQLPFEVMCDDSDFAIEDVLGQREDGKPYVIYYASKTLNEAQRNYTTTEKELLAVVFALDKFRAYLVGSFIIFFTNHSALKYLLTNQDAKARLIRWILLLQEFDLQIRDKKGMENVVADHLSRLAIAHNSHKTPWYAHIATYLVTGEVPNQIIRKCVPEEEQQGILSHCHENACGGHFASQKTTMKVLQSEFTWPSLFKDAHTMCRSCDKCQRLGKLTRRNQMPMNPILIVDFFYVWGIDFMGPFPMSFGNSYILVGVDYVFKWVEPIPYKHNDHRVVLKFLKENIFLRFGVPKAIISDGGTHFCNKPLDTLLAKYGVKHKVATPYHPQTSGQVKLANREIKNILMKVVITSRKDWSIKLHDSLWAYRAARKTILGMSPYRLVNGKACHLPMEVEYKAWWAIKRLNMDLIRVGVKRCLNLNEMEELRNDAYINSKVAKQRMKRWHDQLISNKEFRKGQRVLLYDSRLHIFPGKLKSRWIGPFIIHQVHLNRVVELLNSNGTNIFKVNASYRPLQKFSQLRSDPLAHEGHFVAPYTHFAAAKWLRNLHALKSFTSQPRLQFACDFAAAKPPLGTRVPFRSAVPPFHTCEMGCENETRLSKVPPWSLRGHKSSHLQLRTHPSVLRPSVITQEGHLPSPERALPEAKNQPSQTPAKESQIPSCMTPEVVIRWPMVTQPPIEGNLDCRARPFHSELCFDIATFRLQPELRDSFRLLQRYHIEHLLTPRDFFYPHVALDFYQSMTTNQVQDPTVIHFTIDGRHEKVHRKKLLRADAIPLLFPRLLCQILEHLGYPAEPQHERRRICREIFTLDKWTSMTAYGGADQGVPAGPEHPEQLEEPVDIPSILTHQIIALRAHQEQIITTQAQHTAILRQIQHHLGLISAPEHATPSPLELAQAPHFVDQPMPPKEPTTGEAEVAKPSSPQHPPATI</sequence>
<dbReference type="GO" id="GO:0003964">
    <property type="term" value="F:RNA-directed DNA polymerase activity"/>
    <property type="evidence" value="ECO:0007669"/>
    <property type="project" value="UniProtKB-KW"/>
</dbReference>
<dbReference type="Gene3D" id="1.10.340.70">
    <property type="match status" value="1"/>
</dbReference>
<dbReference type="InterPro" id="IPR036397">
    <property type="entry name" value="RNaseH_sf"/>
</dbReference>
<evidence type="ECO:0000256" key="7">
    <source>
        <dbReference type="SAM" id="MobiDB-lite"/>
    </source>
</evidence>
<feature type="compositionally biased region" description="Polar residues" evidence="7">
    <location>
        <begin position="1053"/>
        <end position="1066"/>
    </location>
</feature>
<evidence type="ECO:0000256" key="6">
    <source>
        <dbReference type="ARBA" id="ARBA00022918"/>
    </source>
</evidence>
<keyword evidence="6" id="KW-0695">RNA-directed DNA polymerase</keyword>
<dbReference type="FunFam" id="3.10.20.370:FF:000001">
    <property type="entry name" value="Retrovirus-related Pol polyprotein from transposon 17.6-like protein"/>
    <property type="match status" value="1"/>
</dbReference>
<dbReference type="InterPro" id="IPR001584">
    <property type="entry name" value="Integrase_cat-core"/>
</dbReference>
<evidence type="ECO:0000313" key="9">
    <source>
        <dbReference type="EMBL" id="CAN81342.1"/>
    </source>
</evidence>
<feature type="domain" description="Integrase catalytic" evidence="8">
    <location>
        <begin position="631"/>
        <end position="795"/>
    </location>
</feature>
<dbReference type="GO" id="GO:0016787">
    <property type="term" value="F:hydrolase activity"/>
    <property type="evidence" value="ECO:0007669"/>
    <property type="project" value="UniProtKB-KW"/>
</dbReference>
<feature type="region of interest" description="Disordered" evidence="7">
    <location>
        <begin position="1039"/>
        <end position="1066"/>
    </location>
</feature>
<evidence type="ECO:0000256" key="5">
    <source>
        <dbReference type="ARBA" id="ARBA00022801"/>
    </source>
</evidence>
<dbReference type="InterPro" id="IPR043502">
    <property type="entry name" value="DNA/RNA_pol_sf"/>
</dbReference>
<feature type="region of interest" description="Disordered" evidence="7">
    <location>
        <begin position="1300"/>
        <end position="1335"/>
    </location>
</feature>
<dbReference type="PROSITE" id="PS50994">
    <property type="entry name" value="INTEGRASE"/>
    <property type="match status" value="1"/>
</dbReference>
<gene>
    <name evidence="9" type="ORF">VITISV_035353</name>
</gene>
<proteinExistence type="predicted"/>
<protein>
    <recommendedName>
        <fullName evidence="8">Integrase catalytic domain-containing protein</fullName>
    </recommendedName>
</protein>
<keyword evidence="2" id="KW-0548">Nucleotidyltransferase</keyword>
<dbReference type="InterPro" id="IPR012337">
    <property type="entry name" value="RNaseH-like_sf"/>
</dbReference>
<name>A5BPW1_VITVI</name>
<dbReference type="SUPFAM" id="SSF53098">
    <property type="entry name" value="Ribonuclease H-like"/>
    <property type="match status" value="1"/>
</dbReference>
<dbReference type="Pfam" id="PF00665">
    <property type="entry name" value="rve"/>
    <property type="match status" value="1"/>
</dbReference>
<keyword evidence="1" id="KW-0808">Transferase</keyword>
<dbReference type="SUPFAM" id="SSF56672">
    <property type="entry name" value="DNA/RNA polymerases"/>
    <property type="match status" value="1"/>
</dbReference>
<dbReference type="InterPro" id="IPR050951">
    <property type="entry name" value="Retrovirus_Pol_polyprotein"/>
</dbReference>
<dbReference type="PANTHER" id="PTHR37984:SF5">
    <property type="entry name" value="PROTEIN NYNRIN-LIKE"/>
    <property type="match status" value="1"/>
</dbReference>
<dbReference type="Pfam" id="PF17917">
    <property type="entry name" value="RT_RNaseH"/>
    <property type="match status" value="1"/>
</dbReference>
<dbReference type="GO" id="GO:0003676">
    <property type="term" value="F:nucleic acid binding"/>
    <property type="evidence" value="ECO:0007669"/>
    <property type="project" value="InterPro"/>
</dbReference>